<evidence type="ECO:0000256" key="1">
    <source>
        <dbReference type="SAM" id="Phobius"/>
    </source>
</evidence>
<sequence>MLIKVAVVFLVFILILGMFGKWRYPGRARLAAAKCPHCGRYNLGKSPCACGRGRP</sequence>
<keyword evidence="1" id="KW-0472">Membrane</keyword>
<dbReference type="Proteomes" id="UP000199585">
    <property type="component" value="Unassembled WGS sequence"/>
</dbReference>
<organism evidence="2 3">
    <name type="scientific">Loktanella fryxellensis</name>
    <dbReference type="NCBI Taxonomy" id="245187"/>
    <lineage>
        <taxon>Bacteria</taxon>
        <taxon>Pseudomonadati</taxon>
        <taxon>Pseudomonadota</taxon>
        <taxon>Alphaproteobacteria</taxon>
        <taxon>Rhodobacterales</taxon>
        <taxon>Roseobacteraceae</taxon>
        <taxon>Loktanella</taxon>
    </lineage>
</organism>
<keyword evidence="1" id="KW-0812">Transmembrane</keyword>
<dbReference type="STRING" id="245187.SAMN04488003_113108"/>
<dbReference type="EMBL" id="FOCI01000013">
    <property type="protein sequence ID" value="SEN34196.1"/>
    <property type="molecule type" value="Genomic_DNA"/>
</dbReference>
<dbReference type="RefSeq" id="WP_177174639.1">
    <property type="nucleotide sequence ID" value="NZ_FOCI01000013.1"/>
</dbReference>
<name>A0A1H8FR89_9RHOB</name>
<proteinExistence type="predicted"/>
<keyword evidence="1" id="KW-1133">Transmembrane helix</keyword>
<dbReference type="AlphaFoldDB" id="A0A1H8FR89"/>
<reference evidence="2 3" key="1">
    <citation type="submission" date="2016-10" db="EMBL/GenBank/DDBJ databases">
        <authorList>
            <person name="de Groot N.N."/>
        </authorList>
    </citation>
    <scope>NUCLEOTIDE SEQUENCE [LARGE SCALE GENOMIC DNA]</scope>
    <source>
        <strain evidence="2 3">DSM 16213</strain>
    </source>
</reference>
<gene>
    <name evidence="2" type="ORF">SAMN04488003_113108</name>
</gene>
<keyword evidence="3" id="KW-1185">Reference proteome</keyword>
<evidence type="ECO:0000313" key="3">
    <source>
        <dbReference type="Proteomes" id="UP000199585"/>
    </source>
</evidence>
<feature type="transmembrane region" description="Helical" evidence="1">
    <location>
        <begin position="6"/>
        <end position="24"/>
    </location>
</feature>
<accession>A0A1H8FR89</accession>
<evidence type="ECO:0000313" key="2">
    <source>
        <dbReference type="EMBL" id="SEN34196.1"/>
    </source>
</evidence>
<protein>
    <submittedName>
        <fullName evidence="2">Uncharacterized protein</fullName>
    </submittedName>
</protein>